<sequence length="380" mass="42679">MAENDARIQKLESVVQGMIDAFLGFGDHVTRSMAVPTISDSRGLGTAYHEAVEKFRNLAAEIDEDVCCSQDQSPNSTSGDCQQAVSQSILQTSSRPQSKLLWTSQHPPVFKTSVKAADNPTPESSYNMHRFLSSAIILMPNGNPVLSGDYSDIKELSFPGSSVQQRLFRHGMWRNYQALHCDEFQDKRYSWCDRVHGFSFRHSSRSDLLFLTRLGLDKMIEESHRKTHGRLNGQASPPEHAPGNRIFDDEKHHQLAAAIQNDLELEGILSDIVRAEEIDHHLAKKGRTILDGNRLELRLFPIEGCWSHTSKGPSPNEDIQTVVIDTERFVRKLCDEAICLGNGMGFSKHIINDAIVYSALHVSQLRKPSLPRLSRGHTRE</sequence>
<proteinExistence type="predicted"/>
<dbReference type="GeneID" id="27708194"/>
<dbReference type="VEuPathDB" id="FungiDB:Z520_02448"/>
<dbReference type="AlphaFoldDB" id="A0A0D2KFQ6"/>
<organism evidence="2 3">
    <name type="scientific">Fonsecaea multimorphosa CBS 102226</name>
    <dbReference type="NCBI Taxonomy" id="1442371"/>
    <lineage>
        <taxon>Eukaryota</taxon>
        <taxon>Fungi</taxon>
        <taxon>Dikarya</taxon>
        <taxon>Ascomycota</taxon>
        <taxon>Pezizomycotina</taxon>
        <taxon>Eurotiomycetes</taxon>
        <taxon>Chaetothyriomycetidae</taxon>
        <taxon>Chaetothyriales</taxon>
        <taxon>Herpotrichiellaceae</taxon>
        <taxon>Fonsecaea</taxon>
    </lineage>
</organism>
<dbReference type="EMBL" id="KN848064">
    <property type="protein sequence ID" value="KIY02310.1"/>
    <property type="molecule type" value="Genomic_DNA"/>
</dbReference>
<keyword evidence="3" id="KW-1185">Reference proteome</keyword>
<dbReference type="Proteomes" id="UP000053411">
    <property type="component" value="Unassembled WGS sequence"/>
</dbReference>
<protein>
    <submittedName>
        <fullName evidence="2">Uncharacterized protein</fullName>
    </submittedName>
</protein>
<dbReference type="RefSeq" id="XP_016636432.1">
    <property type="nucleotide sequence ID" value="XM_016772962.1"/>
</dbReference>
<evidence type="ECO:0000256" key="1">
    <source>
        <dbReference type="SAM" id="MobiDB-lite"/>
    </source>
</evidence>
<accession>A0A0D2KFQ6</accession>
<reference evidence="2 3" key="1">
    <citation type="submission" date="2015-01" db="EMBL/GenBank/DDBJ databases">
        <title>The Genome Sequence of Fonsecaea multimorphosa CBS 102226.</title>
        <authorList>
            <consortium name="The Broad Institute Genomics Platform"/>
            <person name="Cuomo C."/>
            <person name="de Hoog S."/>
            <person name="Gorbushina A."/>
            <person name="Stielow B."/>
            <person name="Teixiera M."/>
            <person name="Abouelleil A."/>
            <person name="Chapman S.B."/>
            <person name="Priest M."/>
            <person name="Young S.K."/>
            <person name="Wortman J."/>
            <person name="Nusbaum C."/>
            <person name="Birren B."/>
        </authorList>
    </citation>
    <scope>NUCLEOTIDE SEQUENCE [LARGE SCALE GENOMIC DNA]</scope>
    <source>
        <strain evidence="2 3">CBS 102226</strain>
    </source>
</reference>
<evidence type="ECO:0000313" key="2">
    <source>
        <dbReference type="EMBL" id="KIY02310.1"/>
    </source>
</evidence>
<name>A0A0D2KFQ6_9EURO</name>
<gene>
    <name evidence="2" type="ORF">Z520_02448</name>
</gene>
<evidence type="ECO:0000313" key="3">
    <source>
        <dbReference type="Proteomes" id="UP000053411"/>
    </source>
</evidence>
<feature type="region of interest" description="Disordered" evidence="1">
    <location>
        <begin position="225"/>
        <end position="246"/>
    </location>
</feature>
<dbReference type="OrthoDB" id="4156892at2759"/>